<dbReference type="KEGG" id="rtu:PR017_13670"/>
<dbReference type="PANTHER" id="PTHR43611:SF3">
    <property type="entry name" value="FLAVIN MONONUCLEOTIDE HYDROLASE 1, CHLOROPLATIC"/>
    <property type="match status" value="1"/>
</dbReference>
<dbReference type="Gene3D" id="3.40.50.1000">
    <property type="entry name" value="HAD superfamily/HAD-like"/>
    <property type="match status" value="1"/>
</dbReference>
<organism evidence="1 2">
    <name type="scientific">Rhizobium tumorigenes</name>
    <dbReference type="NCBI Taxonomy" id="2041385"/>
    <lineage>
        <taxon>Bacteria</taxon>
        <taxon>Pseudomonadati</taxon>
        <taxon>Pseudomonadota</taxon>
        <taxon>Alphaproteobacteria</taxon>
        <taxon>Hyphomicrobiales</taxon>
        <taxon>Rhizobiaceae</taxon>
        <taxon>Rhizobium/Agrobacterium group</taxon>
        <taxon>Rhizobium</taxon>
    </lineage>
</organism>
<evidence type="ECO:0000313" key="1">
    <source>
        <dbReference type="EMBL" id="WFR94844.1"/>
    </source>
</evidence>
<keyword evidence="2" id="KW-1185">Reference proteome</keyword>
<sequence>MLDVDGVLVCGRPGDGAQWWTDLGADLGISRDMLRSAFFAPRWQDIVSGRKPLVPELAEVLAEIAPDVSVDAFIDYWFVNDSRIDSAVLDAVLEIRRRGDRVYLATNQEHMRAAYLMEDMGLREKVDGIFYSASLGYQKPSTEFYSLVTQATSVAPESIVLIDDTVENVRAARTAGWSAVHWQKGMSLAGTLAV</sequence>
<protein>
    <submittedName>
        <fullName evidence="1">HAD-IA family hydrolase</fullName>
    </submittedName>
</protein>
<keyword evidence="1" id="KW-0378">Hydrolase</keyword>
<reference evidence="1 2" key="1">
    <citation type="journal article" date="2018" name="Sci. Rep.">
        <title>Rhizobium tumorigenes sp. nov., a novel plant tumorigenic bacterium isolated from cane gall tumors on thornless blackberry.</title>
        <authorList>
            <person name="Kuzmanovi N."/>
            <person name="Smalla K."/>
            <person name="Gronow S."/>
            <person name="PuBawska J."/>
        </authorList>
    </citation>
    <scope>NUCLEOTIDE SEQUENCE [LARGE SCALE GENOMIC DNA]</scope>
    <source>
        <strain evidence="1 2">1078</strain>
    </source>
</reference>
<dbReference type="GO" id="GO:0016787">
    <property type="term" value="F:hydrolase activity"/>
    <property type="evidence" value="ECO:0007669"/>
    <property type="project" value="UniProtKB-KW"/>
</dbReference>
<dbReference type="RefSeq" id="WP_240538974.1">
    <property type="nucleotide sequence ID" value="NZ_CP117255.1"/>
</dbReference>
<accession>A0AAF1K3B5</accession>
<gene>
    <name evidence="1" type="ORF">PR017_13670</name>
</gene>
<dbReference type="InterPro" id="IPR023214">
    <property type="entry name" value="HAD_sf"/>
</dbReference>
<dbReference type="Proteomes" id="UP000249499">
    <property type="component" value="Chromosome"/>
</dbReference>
<dbReference type="PANTHER" id="PTHR43611">
    <property type="entry name" value="ALPHA-D-GLUCOSE 1-PHOSPHATE PHOSPHATASE"/>
    <property type="match status" value="1"/>
</dbReference>
<dbReference type="InterPro" id="IPR036412">
    <property type="entry name" value="HAD-like_sf"/>
</dbReference>
<dbReference type="Pfam" id="PF00702">
    <property type="entry name" value="Hydrolase"/>
    <property type="match status" value="1"/>
</dbReference>
<dbReference type="AlphaFoldDB" id="A0AAF1K3B5"/>
<reference evidence="2" key="2">
    <citation type="journal article" date="2023" name="MicrobiologyOpen">
        <title>Genomics of the tumorigenes clade of the family Rhizobiaceae and description of Rhizobium rhododendri sp. nov.</title>
        <authorList>
            <person name="Kuzmanovic N."/>
            <person name="diCenzo G.C."/>
            <person name="Bunk B."/>
            <person name="Sproeer C."/>
            <person name="Fruehling A."/>
            <person name="Neumann-Schaal M."/>
            <person name="Overmann J."/>
            <person name="Smalla K."/>
        </authorList>
    </citation>
    <scope>NUCLEOTIDE SEQUENCE [LARGE SCALE GENOMIC DNA]</scope>
    <source>
        <strain evidence="2">1078</strain>
    </source>
</reference>
<dbReference type="EMBL" id="CP117255">
    <property type="protein sequence ID" value="WFR94844.1"/>
    <property type="molecule type" value="Genomic_DNA"/>
</dbReference>
<dbReference type="SFLD" id="SFLDG01129">
    <property type="entry name" value="C1.5:_HAD__Beta-PGM__Phosphata"/>
    <property type="match status" value="1"/>
</dbReference>
<dbReference type="NCBIfam" id="TIGR01509">
    <property type="entry name" value="HAD-SF-IA-v3"/>
    <property type="match status" value="1"/>
</dbReference>
<dbReference type="InterPro" id="IPR006439">
    <property type="entry name" value="HAD-SF_hydro_IA"/>
</dbReference>
<proteinExistence type="predicted"/>
<evidence type="ECO:0000313" key="2">
    <source>
        <dbReference type="Proteomes" id="UP000249499"/>
    </source>
</evidence>
<dbReference type="SUPFAM" id="SSF56784">
    <property type="entry name" value="HAD-like"/>
    <property type="match status" value="1"/>
</dbReference>
<name>A0AAF1K3B5_9HYPH</name>
<dbReference type="SFLD" id="SFLDS00003">
    <property type="entry name" value="Haloacid_Dehalogenase"/>
    <property type="match status" value="1"/>
</dbReference>